<accession>A0A1I2R9B0</accession>
<sequence length="221" mass="24070">MAEYPSDWNSRRKKVYQRDSYKCQNCGRKGGWKGNAELHAHHIVPKSKGGTHKMSNLKTMCKGCHNAIHGRRMAPSAKSESGGWGSLGGHAAVATLTGWWTLGAGNALYAAVSRTRSSSSEDPTLNDLRDDDPVRLGKSEKKGYFQKEVDKELNEETSGCPSCGQPGLTKSWIRVEGGKVKVVECENCKALFDPTGDDLQEVDGPEELEPTKSAVLSELFG</sequence>
<feature type="compositionally biased region" description="Basic and acidic residues" evidence="1">
    <location>
        <begin position="127"/>
        <end position="140"/>
    </location>
</feature>
<proteinExistence type="predicted"/>
<keyword evidence="4" id="KW-1185">Reference proteome</keyword>
<keyword evidence="3" id="KW-0255">Endonuclease</keyword>
<dbReference type="PANTHER" id="PTHR33877">
    <property type="entry name" value="SLL1193 PROTEIN"/>
    <property type="match status" value="1"/>
</dbReference>
<feature type="region of interest" description="Disordered" evidence="1">
    <location>
        <begin position="115"/>
        <end position="140"/>
    </location>
</feature>
<name>A0A1I2R9B0_9EURY</name>
<evidence type="ECO:0000256" key="1">
    <source>
        <dbReference type="SAM" id="MobiDB-lite"/>
    </source>
</evidence>
<dbReference type="GO" id="GO:0003676">
    <property type="term" value="F:nucleic acid binding"/>
    <property type="evidence" value="ECO:0007669"/>
    <property type="project" value="InterPro"/>
</dbReference>
<dbReference type="STRING" id="553467.SAMN04488063_1773"/>
<reference evidence="4" key="1">
    <citation type="submission" date="2016-10" db="EMBL/GenBank/DDBJ databases">
        <authorList>
            <person name="Varghese N."/>
            <person name="Submissions S."/>
        </authorList>
    </citation>
    <scope>NUCLEOTIDE SEQUENCE [LARGE SCALE GENOMIC DNA]</scope>
    <source>
        <strain evidence="4">CGMCC 1.7739</strain>
    </source>
</reference>
<dbReference type="Proteomes" id="UP000198876">
    <property type="component" value="Unassembled WGS sequence"/>
</dbReference>
<organism evidence="3 4">
    <name type="scientific">Halopelagius inordinatus</name>
    <dbReference type="NCBI Taxonomy" id="553467"/>
    <lineage>
        <taxon>Archaea</taxon>
        <taxon>Methanobacteriati</taxon>
        <taxon>Methanobacteriota</taxon>
        <taxon>Stenosarchaea group</taxon>
        <taxon>Halobacteria</taxon>
        <taxon>Halobacteriales</taxon>
        <taxon>Haloferacaceae</taxon>
    </lineage>
</organism>
<feature type="domain" description="HNH nuclease" evidence="2">
    <location>
        <begin position="10"/>
        <end position="66"/>
    </location>
</feature>
<dbReference type="InterPro" id="IPR052892">
    <property type="entry name" value="NA-targeting_endonuclease"/>
</dbReference>
<dbReference type="GO" id="GO:0004519">
    <property type="term" value="F:endonuclease activity"/>
    <property type="evidence" value="ECO:0007669"/>
    <property type="project" value="UniProtKB-KW"/>
</dbReference>
<dbReference type="CDD" id="cd00085">
    <property type="entry name" value="HNHc"/>
    <property type="match status" value="1"/>
</dbReference>
<dbReference type="InterPro" id="IPR003615">
    <property type="entry name" value="HNH_nuc"/>
</dbReference>
<evidence type="ECO:0000313" key="3">
    <source>
        <dbReference type="EMBL" id="SFG35177.1"/>
    </source>
</evidence>
<evidence type="ECO:0000313" key="4">
    <source>
        <dbReference type="Proteomes" id="UP000198876"/>
    </source>
</evidence>
<protein>
    <submittedName>
        <fullName evidence="3">HNH endonuclease</fullName>
    </submittedName>
</protein>
<evidence type="ECO:0000259" key="2">
    <source>
        <dbReference type="SMART" id="SM00507"/>
    </source>
</evidence>
<feature type="compositionally biased region" description="Acidic residues" evidence="1">
    <location>
        <begin position="195"/>
        <end position="208"/>
    </location>
</feature>
<dbReference type="EMBL" id="FOOQ01000002">
    <property type="protein sequence ID" value="SFG35177.1"/>
    <property type="molecule type" value="Genomic_DNA"/>
</dbReference>
<keyword evidence="3" id="KW-0378">Hydrolase</keyword>
<dbReference type="InterPro" id="IPR002711">
    <property type="entry name" value="HNH"/>
</dbReference>
<dbReference type="Pfam" id="PF01844">
    <property type="entry name" value="HNH"/>
    <property type="match status" value="1"/>
</dbReference>
<dbReference type="OrthoDB" id="11472at2157"/>
<dbReference type="Gene3D" id="1.10.30.50">
    <property type="match status" value="1"/>
</dbReference>
<dbReference type="GO" id="GO:0008270">
    <property type="term" value="F:zinc ion binding"/>
    <property type="evidence" value="ECO:0007669"/>
    <property type="project" value="InterPro"/>
</dbReference>
<dbReference type="AlphaFoldDB" id="A0A1I2R9B0"/>
<dbReference type="SMART" id="SM00507">
    <property type="entry name" value="HNHc"/>
    <property type="match status" value="1"/>
</dbReference>
<dbReference type="PANTHER" id="PTHR33877:SF2">
    <property type="entry name" value="OS07G0170200 PROTEIN"/>
    <property type="match status" value="1"/>
</dbReference>
<feature type="region of interest" description="Disordered" evidence="1">
    <location>
        <begin position="195"/>
        <end position="221"/>
    </location>
</feature>
<keyword evidence="3" id="KW-0540">Nuclease</keyword>
<gene>
    <name evidence="3" type="ORF">SAMN04488063_1773</name>
</gene>